<accession>A0AA89AVQ2</accession>
<protein>
    <recommendedName>
        <fullName evidence="8">MLO-like protein</fullName>
    </recommendedName>
</protein>
<dbReference type="PANTHER" id="PTHR31942">
    <property type="entry name" value="MLO-LIKE PROTEIN 1"/>
    <property type="match status" value="1"/>
</dbReference>
<dbReference type="GO" id="GO:0005516">
    <property type="term" value="F:calmodulin binding"/>
    <property type="evidence" value="ECO:0007669"/>
    <property type="project" value="UniProtKB-KW"/>
</dbReference>
<dbReference type="EMBL" id="JAVXUP010001315">
    <property type="protein sequence ID" value="KAK3013216.1"/>
    <property type="molecule type" value="Genomic_DNA"/>
</dbReference>
<reference evidence="10" key="1">
    <citation type="submission" date="2022-12" db="EMBL/GenBank/DDBJ databases">
        <title>Draft genome assemblies for two species of Escallonia (Escalloniales).</title>
        <authorList>
            <person name="Chanderbali A."/>
            <person name="Dervinis C."/>
            <person name="Anghel I."/>
            <person name="Soltis D."/>
            <person name="Soltis P."/>
            <person name="Zapata F."/>
        </authorList>
    </citation>
    <scope>NUCLEOTIDE SEQUENCE</scope>
    <source>
        <strain evidence="10">UCBG64.0493</strain>
        <tissue evidence="10">Leaf</tissue>
    </source>
</reference>
<sequence>MVNAKALWESLERKYKTEDAGSKKFVVGKFLDFKMVDSKTVISQVQEFQLILHDIHAEGMVLGESFQVAALIEKLPPTWKDFKNYLKHKREEMKLEDLIVRLRIEEDNRQSEKKVGNYHQEAKANVVEQDVLSLYPGRLSSRTVSTIAGRISLKDSESNSRLDLFPLLFCNLLYFNRRRRKSLNHALSKIKSVFMFVELMLLGFISLLLNVCEKPIANICIPKSIAVDFLPCKSMTRGSEEEPKCEEQGKISLISRAGVQQLQLLIFALAISHVSSCFLTFSLGMAKMRRWQLWETETRTLDYQFSHDPRRFQLIHQTSFGKRHLKFWSEHRFLRLPACFLRQFFHSVSKVDYFILRHGFITAHFAEGSTFDFQKYLRRALEKDFNVVVRGRGTLLVRPSDHFFWFGKPKLLLHLMHFILVQNSFQLAFFTWTWYKFGLRSCFHRETHNIVIRIVNGLLVQILCGYVTLPLYALVTQVNTNLQAHAHSIQVFCLNPMGTSMKKSVFPEEVALGLRRWRIKARKNIARSRRNAYSTRPSLDTSLTDFESSASFSTLDASFSVELDHPPMDDGSVEVKAVDEDEEAARNIFEKHKKLVSFEGFDSSLRRR</sequence>
<dbReference type="AlphaFoldDB" id="A0AA89AVQ2"/>
<evidence type="ECO:0000313" key="10">
    <source>
        <dbReference type="EMBL" id="KAK3013216.1"/>
    </source>
</evidence>
<dbReference type="PANTHER" id="PTHR31942:SF72">
    <property type="entry name" value="MLO-LIKE PROTEIN"/>
    <property type="match status" value="1"/>
</dbReference>
<comment type="similarity">
    <text evidence="2 8">Belongs to the MLO family.</text>
</comment>
<proteinExistence type="inferred from homology"/>
<keyword evidence="3 8" id="KW-0812">Transmembrane</keyword>
<dbReference type="Proteomes" id="UP001188597">
    <property type="component" value="Unassembled WGS sequence"/>
</dbReference>
<evidence type="ECO:0000256" key="3">
    <source>
        <dbReference type="ARBA" id="ARBA00022692"/>
    </source>
</evidence>
<feature type="transmembrane region" description="Helical" evidence="9">
    <location>
        <begin position="262"/>
        <end position="283"/>
    </location>
</feature>
<organism evidence="10 11">
    <name type="scientific">Escallonia herrerae</name>
    <dbReference type="NCBI Taxonomy" id="1293975"/>
    <lineage>
        <taxon>Eukaryota</taxon>
        <taxon>Viridiplantae</taxon>
        <taxon>Streptophyta</taxon>
        <taxon>Embryophyta</taxon>
        <taxon>Tracheophyta</taxon>
        <taxon>Spermatophyta</taxon>
        <taxon>Magnoliopsida</taxon>
        <taxon>eudicotyledons</taxon>
        <taxon>Gunneridae</taxon>
        <taxon>Pentapetalae</taxon>
        <taxon>asterids</taxon>
        <taxon>campanulids</taxon>
        <taxon>Escalloniales</taxon>
        <taxon>Escalloniaceae</taxon>
        <taxon>Escallonia</taxon>
    </lineage>
</organism>
<keyword evidence="5 8" id="KW-1133">Transmembrane helix</keyword>
<feature type="transmembrane region" description="Helical" evidence="9">
    <location>
        <begin position="450"/>
        <end position="475"/>
    </location>
</feature>
<evidence type="ECO:0000313" key="11">
    <source>
        <dbReference type="Proteomes" id="UP001188597"/>
    </source>
</evidence>
<dbReference type="Pfam" id="PF03094">
    <property type="entry name" value="Mlo"/>
    <property type="match status" value="3"/>
</dbReference>
<keyword evidence="7 8" id="KW-0568">Pathogenesis-related protein</keyword>
<comment type="function">
    <text evidence="8">May be involved in modulation of pathogen defense and leaf cell death.</text>
</comment>
<evidence type="ECO:0000256" key="4">
    <source>
        <dbReference type="ARBA" id="ARBA00022821"/>
    </source>
</evidence>
<feature type="transmembrane region" description="Helical" evidence="9">
    <location>
        <begin position="186"/>
        <end position="209"/>
    </location>
</feature>
<dbReference type="GO" id="GO:0006952">
    <property type="term" value="P:defense response"/>
    <property type="evidence" value="ECO:0007669"/>
    <property type="project" value="UniProtKB-KW"/>
</dbReference>
<keyword evidence="8" id="KW-0112">Calmodulin-binding</keyword>
<keyword evidence="6 8" id="KW-0472">Membrane</keyword>
<name>A0AA89AVQ2_9ASTE</name>
<evidence type="ECO:0000256" key="9">
    <source>
        <dbReference type="SAM" id="Phobius"/>
    </source>
</evidence>
<comment type="subcellular location">
    <subcellularLocation>
        <location evidence="1 8">Membrane</location>
        <topology evidence="1 8">Multi-pass membrane protein</topology>
    </subcellularLocation>
</comment>
<evidence type="ECO:0000256" key="7">
    <source>
        <dbReference type="ARBA" id="ARBA00023265"/>
    </source>
</evidence>
<comment type="domain">
    <text evidence="8">The C-terminus contains a calmodulin-binding domain, which binds calmodulin in a calcium-dependent fashion.</text>
</comment>
<evidence type="ECO:0000256" key="5">
    <source>
        <dbReference type="ARBA" id="ARBA00022989"/>
    </source>
</evidence>
<gene>
    <name evidence="8" type="primary">MLO</name>
    <name evidence="10" type="ORF">RJ639_009757</name>
</gene>
<comment type="caution">
    <text evidence="10">The sequence shown here is derived from an EMBL/GenBank/DDBJ whole genome shotgun (WGS) entry which is preliminary data.</text>
</comment>
<evidence type="ECO:0000256" key="6">
    <source>
        <dbReference type="ARBA" id="ARBA00023136"/>
    </source>
</evidence>
<dbReference type="InterPro" id="IPR004326">
    <property type="entry name" value="Mlo"/>
</dbReference>
<dbReference type="Pfam" id="PF14223">
    <property type="entry name" value="Retrotran_gag_2"/>
    <property type="match status" value="1"/>
</dbReference>
<feature type="transmembrane region" description="Helical" evidence="9">
    <location>
        <begin position="411"/>
        <end position="435"/>
    </location>
</feature>
<dbReference type="GO" id="GO:0016020">
    <property type="term" value="C:membrane"/>
    <property type="evidence" value="ECO:0007669"/>
    <property type="project" value="UniProtKB-SubCell"/>
</dbReference>
<keyword evidence="11" id="KW-1185">Reference proteome</keyword>
<evidence type="ECO:0000256" key="1">
    <source>
        <dbReference type="ARBA" id="ARBA00004141"/>
    </source>
</evidence>
<evidence type="ECO:0000256" key="2">
    <source>
        <dbReference type="ARBA" id="ARBA00006574"/>
    </source>
</evidence>
<keyword evidence="4 8" id="KW-0611">Plant defense</keyword>
<evidence type="ECO:0000256" key="8">
    <source>
        <dbReference type="RuleBase" id="RU280816"/>
    </source>
</evidence>